<dbReference type="EMBL" id="AZBU02000003">
    <property type="protein sequence ID" value="TKR86744.1"/>
    <property type="molecule type" value="Genomic_DNA"/>
</dbReference>
<organism evidence="2 3">
    <name type="scientific">Steinernema carpocapsae</name>
    <name type="common">Entomopathogenic nematode</name>
    <dbReference type="NCBI Taxonomy" id="34508"/>
    <lineage>
        <taxon>Eukaryota</taxon>
        <taxon>Metazoa</taxon>
        <taxon>Ecdysozoa</taxon>
        <taxon>Nematoda</taxon>
        <taxon>Chromadorea</taxon>
        <taxon>Rhabditida</taxon>
        <taxon>Tylenchina</taxon>
        <taxon>Panagrolaimomorpha</taxon>
        <taxon>Strongyloidoidea</taxon>
        <taxon>Steinernematidae</taxon>
        <taxon>Steinernema</taxon>
    </lineage>
</organism>
<proteinExistence type="predicted"/>
<evidence type="ECO:0000313" key="3">
    <source>
        <dbReference type="Proteomes" id="UP000298663"/>
    </source>
</evidence>
<evidence type="ECO:0000256" key="1">
    <source>
        <dbReference type="SAM" id="MobiDB-lite"/>
    </source>
</evidence>
<dbReference type="OrthoDB" id="10490631at2759"/>
<dbReference type="AlphaFoldDB" id="A0A4U5NU89"/>
<name>A0A4U5NU89_STECR</name>
<reference evidence="2 3" key="2">
    <citation type="journal article" date="2019" name="G3 (Bethesda)">
        <title>Hybrid Assembly of the Genome of the Entomopathogenic Nematode Steinernema carpocapsae Identifies the X-Chromosome.</title>
        <authorList>
            <person name="Serra L."/>
            <person name="Macchietto M."/>
            <person name="Macias-Munoz A."/>
            <person name="McGill C.J."/>
            <person name="Rodriguez I.M."/>
            <person name="Rodriguez B."/>
            <person name="Murad R."/>
            <person name="Mortazavi A."/>
        </authorList>
    </citation>
    <scope>NUCLEOTIDE SEQUENCE [LARGE SCALE GENOMIC DNA]</scope>
    <source>
        <strain evidence="2 3">ALL</strain>
    </source>
</reference>
<reference evidence="2 3" key="1">
    <citation type="journal article" date="2015" name="Genome Biol.">
        <title>Comparative genomics of Steinernema reveals deeply conserved gene regulatory networks.</title>
        <authorList>
            <person name="Dillman A.R."/>
            <person name="Macchietto M."/>
            <person name="Porter C.F."/>
            <person name="Rogers A."/>
            <person name="Williams B."/>
            <person name="Antoshechkin I."/>
            <person name="Lee M.M."/>
            <person name="Goodwin Z."/>
            <person name="Lu X."/>
            <person name="Lewis E.E."/>
            <person name="Goodrich-Blair H."/>
            <person name="Stock S.P."/>
            <person name="Adams B.J."/>
            <person name="Sternberg P.W."/>
            <person name="Mortazavi A."/>
        </authorList>
    </citation>
    <scope>NUCLEOTIDE SEQUENCE [LARGE SCALE GENOMIC DNA]</scope>
    <source>
        <strain evidence="2 3">ALL</strain>
    </source>
</reference>
<sequence>MDASEISTTDFSIFLRLFEEVSVFNLHDVLGLNSECIWPFLSRVIKSARCERVDFIGCYISNEPGDDLFNPLEHIMDIPQRRVSLDFTDSPATSVTTQHIIDYAKSWVDSEFPLVFETIRLHYRFGEQALDLSQFCRLHCSLCRWNGNFGEQYHVHSFTHRKYKSLIINIDQDESSILLGCYMKVCSHNLNIQHDDTGRFKISSDGRVALHARTVSRHDAIYADRQETFARRFQRNRASSGEMGPRRIGDSVYPQGDHKRGIRMDRTVPWHGETLPLGVVCESIVPHELVSTSLKFQILLY</sequence>
<comment type="caution">
    <text evidence="2">The sequence shown here is derived from an EMBL/GenBank/DDBJ whole genome shotgun (WGS) entry which is preliminary data.</text>
</comment>
<keyword evidence="3" id="KW-1185">Reference proteome</keyword>
<evidence type="ECO:0000313" key="2">
    <source>
        <dbReference type="EMBL" id="TKR86744.1"/>
    </source>
</evidence>
<gene>
    <name evidence="2" type="ORF">L596_011269</name>
</gene>
<accession>A0A4U5NU89</accession>
<dbReference type="Proteomes" id="UP000298663">
    <property type="component" value="Unassembled WGS sequence"/>
</dbReference>
<protein>
    <submittedName>
        <fullName evidence="2">Uncharacterized protein</fullName>
    </submittedName>
</protein>
<feature type="region of interest" description="Disordered" evidence="1">
    <location>
        <begin position="235"/>
        <end position="259"/>
    </location>
</feature>